<comment type="caution">
    <text evidence="3">The sequence shown here is derived from an EMBL/GenBank/DDBJ whole genome shotgun (WGS) entry which is preliminary data.</text>
</comment>
<proteinExistence type="predicted"/>
<name>A0A4U1D676_9BACI</name>
<feature type="chain" id="PRO_5020546997" evidence="2">
    <location>
        <begin position="26"/>
        <end position="216"/>
    </location>
</feature>
<sequence length="216" mass="24963">MKKIGIILMSLMVGLTWYPAQFAQAAPEKHDHEHKMEHHHKQHHKLLEREQVKELEDKGYTKADIFRAAMLSKKSNKKIDEVLDIHKETQSWEKTAEKLGVDKEELERIESMIQWKEFVKNNEPAVKEYLASYTNKKTEEIDAYIKDGLHLRFLIGAAALAKVSGKSLDEIVALKKDGKSFHDVLDTLDVNMEDLHKELNKFKTEAQQSVNENSSN</sequence>
<accession>A0A4U1D676</accession>
<gene>
    <name evidence="3" type="ORF">FA727_00725</name>
</gene>
<dbReference type="RefSeq" id="WP_136828832.1">
    <property type="nucleotide sequence ID" value="NZ_SWBM01000001.1"/>
</dbReference>
<dbReference type="EMBL" id="SWBM01000001">
    <property type="protein sequence ID" value="TKC18115.1"/>
    <property type="molecule type" value="Genomic_DNA"/>
</dbReference>
<feature type="signal peptide" evidence="2">
    <location>
        <begin position="1"/>
        <end position="25"/>
    </location>
</feature>
<evidence type="ECO:0000256" key="2">
    <source>
        <dbReference type="SAM" id="SignalP"/>
    </source>
</evidence>
<evidence type="ECO:0000313" key="3">
    <source>
        <dbReference type="EMBL" id="TKC18115.1"/>
    </source>
</evidence>
<dbReference type="Proteomes" id="UP000307756">
    <property type="component" value="Unassembled WGS sequence"/>
</dbReference>
<evidence type="ECO:0000256" key="1">
    <source>
        <dbReference type="SAM" id="Coils"/>
    </source>
</evidence>
<keyword evidence="1" id="KW-0175">Coiled coil</keyword>
<keyword evidence="2" id="KW-0732">Signal</keyword>
<feature type="coiled-coil region" evidence="1">
    <location>
        <begin position="185"/>
        <end position="212"/>
    </location>
</feature>
<organism evidence="3 4">
    <name type="scientific">Robertmurraya kyonggiensis</name>
    <dbReference type="NCBI Taxonomy" id="1037680"/>
    <lineage>
        <taxon>Bacteria</taxon>
        <taxon>Bacillati</taxon>
        <taxon>Bacillota</taxon>
        <taxon>Bacilli</taxon>
        <taxon>Bacillales</taxon>
        <taxon>Bacillaceae</taxon>
        <taxon>Robertmurraya</taxon>
    </lineage>
</organism>
<evidence type="ECO:0000313" key="4">
    <source>
        <dbReference type="Proteomes" id="UP000307756"/>
    </source>
</evidence>
<keyword evidence="4" id="KW-1185">Reference proteome</keyword>
<dbReference type="OrthoDB" id="2907171at2"/>
<protein>
    <submittedName>
        <fullName evidence="3">Uncharacterized protein</fullName>
    </submittedName>
</protein>
<reference evidence="3 4" key="1">
    <citation type="journal article" date="2011" name="J. Microbiol.">
        <title>Bacillus kyonggiensis sp. nov., isolated from soil of a lettuce field.</title>
        <authorList>
            <person name="Dong K."/>
            <person name="Lee S."/>
        </authorList>
    </citation>
    <scope>NUCLEOTIDE SEQUENCE [LARGE SCALE GENOMIC DNA]</scope>
    <source>
        <strain evidence="3 4">NB22</strain>
    </source>
</reference>
<dbReference type="AlphaFoldDB" id="A0A4U1D676"/>